<evidence type="ECO:0000313" key="4">
    <source>
        <dbReference type="Proteomes" id="UP000065822"/>
    </source>
</evidence>
<dbReference type="EMBL" id="LT906449">
    <property type="protein sequence ID" value="SNV08571.1"/>
    <property type="molecule type" value="Genomic_DNA"/>
</dbReference>
<reference evidence="3 5" key="2">
    <citation type="submission" date="2017-06" db="EMBL/GenBank/DDBJ databases">
        <authorList>
            <consortium name="Pathogen Informatics"/>
        </authorList>
    </citation>
    <scope>NUCLEOTIDE SEQUENCE [LARGE SCALE GENOMIC DNA]</scope>
    <source>
        <strain evidence="3 5">NCTC12947</strain>
    </source>
</reference>
<gene>
    <name evidence="2" type="ORF">AXF12_03470</name>
    <name evidence="3" type="ORF">SAMEA44541418_01045</name>
</gene>
<evidence type="ECO:0008006" key="6">
    <source>
        <dbReference type="Google" id="ProtNLM"/>
    </source>
</evidence>
<proteinExistence type="predicted"/>
<feature type="region of interest" description="Disordered" evidence="1">
    <location>
        <begin position="144"/>
        <end position="169"/>
    </location>
</feature>
<dbReference type="AlphaFoldDB" id="A0AAX2GX82"/>
<dbReference type="Proteomes" id="UP000065822">
    <property type="component" value="Chromosome"/>
</dbReference>
<dbReference type="KEGG" id="chg:AXF12_03470"/>
<reference evidence="2 4" key="1">
    <citation type="submission" date="2016-02" db="EMBL/GenBank/DDBJ databases">
        <authorList>
            <person name="Holder M.E."/>
            <person name="Ajami N.J."/>
            <person name="Petrosino J.F."/>
        </authorList>
    </citation>
    <scope>NUCLEOTIDE SEQUENCE [LARGE SCALE GENOMIC DNA]</scope>
    <source>
        <strain evidence="2 4">CCUG 32990</strain>
    </source>
</reference>
<accession>A0AAX2GX82</accession>
<evidence type="ECO:0000256" key="1">
    <source>
        <dbReference type="SAM" id="MobiDB-lite"/>
    </source>
</evidence>
<dbReference type="Proteomes" id="UP000215539">
    <property type="component" value="Chromosome 1"/>
</dbReference>
<evidence type="ECO:0000313" key="5">
    <source>
        <dbReference type="Proteomes" id="UP000215539"/>
    </source>
</evidence>
<protein>
    <recommendedName>
        <fullName evidence="6">Secreted protein</fullName>
    </recommendedName>
</protein>
<name>A0AAX2GX82_9FLAO</name>
<sequence>MKKIITLVVILLPLLAMAGDIYVVVPNRFSFQKEDNQYQLGSLTKFLLEKEGFKVYFENEVPQELLNNACDGLRADLKNTSGLMTSKLQLVLIGCKGKEVYTSEVGKSREKEYRKSYQEALRNAFKGTALAEFKKSYRSGQGAVVNSQRSEVSSEQQASNSTPQTSHLTLYAKKTDGGYELYEEKTNELRYRLRTTFAPEVFLVQEIGTNTNGVLQKDKEGQWRFTFVRGLEGREESLETVIKF</sequence>
<feature type="compositionally biased region" description="Polar residues" evidence="1">
    <location>
        <begin position="144"/>
        <end position="168"/>
    </location>
</feature>
<evidence type="ECO:0000313" key="3">
    <source>
        <dbReference type="EMBL" id="SNV08571.1"/>
    </source>
</evidence>
<evidence type="ECO:0000313" key="2">
    <source>
        <dbReference type="EMBL" id="AMD84666.1"/>
    </source>
</evidence>
<organism evidence="3 5">
    <name type="scientific">Capnocytophaga haemolytica</name>
    <dbReference type="NCBI Taxonomy" id="45243"/>
    <lineage>
        <taxon>Bacteria</taxon>
        <taxon>Pseudomonadati</taxon>
        <taxon>Bacteroidota</taxon>
        <taxon>Flavobacteriia</taxon>
        <taxon>Flavobacteriales</taxon>
        <taxon>Flavobacteriaceae</taxon>
        <taxon>Capnocytophaga</taxon>
    </lineage>
</organism>
<dbReference type="RefSeq" id="WP_066428359.1">
    <property type="nucleotide sequence ID" value="NZ_CP014227.1"/>
</dbReference>
<dbReference type="EMBL" id="CP014227">
    <property type="protein sequence ID" value="AMD84666.1"/>
    <property type="molecule type" value="Genomic_DNA"/>
</dbReference>
<keyword evidence="4" id="KW-1185">Reference proteome</keyword>